<proteinExistence type="predicted"/>
<evidence type="ECO:0000313" key="2">
    <source>
        <dbReference type="Proteomes" id="UP000603865"/>
    </source>
</evidence>
<dbReference type="AlphaFoldDB" id="A0A918KWX6"/>
<dbReference type="EMBL" id="BMQL01000086">
    <property type="protein sequence ID" value="GGR38459.1"/>
    <property type="molecule type" value="Genomic_DNA"/>
</dbReference>
<keyword evidence="2" id="KW-1185">Reference proteome</keyword>
<evidence type="ECO:0000313" key="1">
    <source>
        <dbReference type="EMBL" id="GGR38459.1"/>
    </source>
</evidence>
<protein>
    <submittedName>
        <fullName evidence="1">Uncharacterized protein</fullName>
    </submittedName>
</protein>
<comment type="caution">
    <text evidence="1">The sequence shown here is derived from an EMBL/GenBank/DDBJ whole genome shotgun (WGS) entry which is preliminary data.</text>
</comment>
<accession>A0A918KWX6</accession>
<gene>
    <name evidence="1" type="ORF">GCM10008957_54480</name>
</gene>
<sequence>MASLEGEAQSVLPLPAMTWIHQRAAGNPLFTLEFFRFLARTGHLWSDGTRWYWREPEAERLPVSVEALIERQLRDASRDEEPRRALETLALMPPHTDPQILEQVAGLTAAAWTRALTRLEQSGLIREGAFGHPLYREVRRSTLRPARIQALARRIVELYRSQPSLATGFILAAGYDPATTLHLLMAAAADTADDVQQAHVLALAVPYAAPQEQAELALQAAAGLRHSSPDEAIRLARLALHSGRHRTETGLLLGE</sequence>
<name>A0A918KWX6_9DEIO</name>
<reference evidence="1" key="1">
    <citation type="journal article" date="2014" name="Int. J. Syst. Evol. Microbiol.">
        <title>Complete genome sequence of Corynebacterium casei LMG S-19264T (=DSM 44701T), isolated from a smear-ripened cheese.</title>
        <authorList>
            <consortium name="US DOE Joint Genome Institute (JGI-PGF)"/>
            <person name="Walter F."/>
            <person name="Albersmeier A."/>
            <person name="Kalinowski J."/>
            <person name="Ruckert C."/>
        </authorList>
    </citation>
    <scope>NUCLEOTIDE SEQUENCE</scope>
    <source>
        <strain evidence="1">JCM 31311</strain>
    </source>
</reference>
<organism evidence="1 2">
    <name type="scientific">Deinococcus ruber</name>
    <dbReference type="NCBI Taxonomy" id="1848197"/>
    <lineage>
        <taxon>Bacteria</taxon>
        <taxon>Thermotogati</taxon>
        <taxon>Deinococcota</taxon>
        <taxon>Deinococci</taxon>
        <taxon>Deinococcales</taxon>
        <taxon>Deinococcaceae</taxon>
        <taxon>Deinococcus</taxon>
    </lineage>
</organism>
<dbReference type="Proteomes" id="UP000603865">
    <property type="component" value="Unassembled WGS sequence"/>
</dbReference>
<reference evidence="1" key="2">
    <citation type="submission" date="2020-09" db="EMBL/GenBank/DDBJ databases">
        <authorList>
            <person name="Sun Q."/>
            <person name="Ohkuma M."/>
        </authorList>
    </citation>
    <scope>NUCLEOTIDE SEQUENCE</scope>
    <source>
        <strain evidence="1">JCM 31311</strain>
    </source>
</reference>
<dbReference type="RefSeq" id="WP_189093677.1">
    <property type="nucleotide sequence ID" value="NZ_BMQL01000086.1"/>
</dbReference>